<comment type="caution">
    <text evidence="3">The sequence shown here is derived from an EMBL/GenBank/DDBJ whole genome shotgun (WGS) entry which is preliminary data.</text>
</comment>
<keyword evidence="2" id="KW-0812">Transmembrane</keyword>
<feature type="region of interest" description="Disordered" evidence="1">
    <location>
        <begin position="232"/>
        <end position="300"/>
    </location>
</feature>
<feature type="transmembrane region" description="Helical" evidence="2">
    <location>
        <begin position="68"/>
        <end position="88"/>
    </location>
</feature>
<evidence type="ECO:0000256" key="1">
    <source>
        <dbReference type="SAM" id="MobiDB-lite"/>
    </source>
</evidence>
<proteinExistence type="predicted"/>
<organism evidence="3 4">
    <name type="scientific">Zalerion maritima</name>
    <dbReference type="NCBI Taxonomy" id="339359"/>
    <lineage>
        <taxon>Eukaryota</taxon>
        <taxon>Fungi</taxon>
        <taxon>Dikarya</taxon>
        <taxon>Ascomycota</taxon>
        <taxon>Pezizomycotina</taxon>
        <taxon>Sordariomycetes</taxon>
        <taxon>Lulworthiomycetidae</taxon>
        <taxon>Lulworthiales</taxon>
        <taxon>Lulworthiaceae</taxon>
        <taxon>Zalerion</taxon>
    </lineage>
</organism>
<keyword evidence="2" id="KW-1133">Transmembrane helix</keyword>
<feature type="compositionally biased region" description="Low complexity" evidence="1">
    <location>
        <begin position="276"/>
        <end position="293"/>
    </location>
</feature>
<dbReference type="Proteomes" id="UP001201980">
    <property type="component" value="Unassembled WGS sequence"/>
</dbReference>
<accession>A0AAD5RG31</accession>
<dbReference type="AlphaFoldDB" id="A0AAD5RG31"/>
<keyword evidence="2" id="KW-0472">Membrane</keyword>
<evidence type="ECO:0000313" key="3">
    <source>
        <dbReference type="EMBL" id="KAJ2892110.1"/>
    </source>
</evidence>
<feature type="transmembrane region" description="Helical" evidence="2">
    <location>
        <begin position="25"/>
        <end position="48"/>
    </location>
</feature>
<keyword evidence="4" id="KW-1185">Reference proteome</keyword>
<gene>
    <name evidence="3" type="ORF">MKZ38_010226</name>
</gene>
<reference evidence="3" key="1">
    <citation type="submission" date="2022-07" db="EMBL/GenBank/DDBJ databases">
        <title>Draft genome sequence of Zalerion maritima ATCC 34329, a (micro)plastics degrading marine fungus.</title>
        <authorList>
            <person name="Paco A."/>
            <person name="Goncalves M.F.M."/>
            <person name="Rocha-Santos T.A.P."/>
            <person name="Alves A."/>
        </authorList>
    </citation>
    <scope>NUCLEOTIDE SEQUENCE</scope>
    <source>
        <strain evidence="3">ATCC 34329</strain>
    </source>
</reference>
<sequence length="300" mass="31839">MEHPQMKNGKVIPHISPPAMWMSKLGLRALSIIFIIAAVGLGGSYISAASSYYDCDGYYDYCSYSYSSIYLSIPIIAIAPSSALALIWDISECICISVRGGHRGIHPGAVVALDLLIWLGYLSATVALSLLGYAASVFGVSGGGGNAIVGLGATLIIVHFTLFVIACYETHVRNTSATRVIGQLATQNTQPQYQAGGQVAVPQQAYAHTSMHQGQMPPQMQPQYQQYQQYQQQPQQMQGFQPQMTSSPPPVYMNAPGDAKAGFPSPQSAARELPTAASPNNGAAALAQQNGPAGPSPLQY</sequence>
<evidence type="ECO:0000313" key="4">
    <source>
        <dbReference type="Proteomes" id="UP001201980"/>
    </source>
</evidence>
<protein>
    <submittedName>
        <fullName evidence="3">Uncharacterized protein</fullName>
    </submittedName>
</protein>
<feature type="transmembrane region" description="Helical" evidence="2">
    <location>
        <begin position="147"/>
        <end position="168"/>
    </location>
</feature>
<evidence type="ECO:0000256" key="2">
    <source>
        <dbReference type="SAM" id="Phobius"/>
    </source>
</evidence>
<dbReference type="EMBL" id="JAKWBI020000889">
    <property type="protein sequence ID" value="KAJ2892110.1"/>
    <property type="molecule type" value="Genomic_DNA"/>
</dbReference>
<name>A0AAD5RG31_9PEZI</name>
<feature type="compositionally biased region" description="Low complexity" evidence="1">
    <location>
        <begin position="232"/>
        <end position="244"/>
    </location>
</feature>
<feature type="transmembrane region" description="Helical" evidence="2">
    <location>
        <begin position="109"/>
        <end position="135"/>
    </location>
</feature>